<reference evidence="19" key="1">
    <citation type="submission" date="2016-08" db="EMBL/GenBank/DDBJ databases">
        <title>Sequence of the Acinetobacter baumannii KL24 capsule biosynthesis gene cluster.</title>
        <authorList>
            <person name="Kenyon J.J."/>
            <person name="Hall R.M."/>
        </authorList>
    </citation>
    <scope>NUCLEOTIDE SEQUENCE</scope>
    <source>
        <strain evidence="19">RCH51</strain>
    </source>
</reference>
<feature type="coiled-coil region" evidence="14">
    <location>
        <begin position="295"/>
        <end position="322"/>
    </location>
</feature>
<name>A0A1J0YYB9_ACIBA</name>
<feature type="domain" description="Tyrosine-protein kinase G-rich" evidence="18">
    <location>
        <begin position="394"/>
        <end position="474"/>
    </location>
</feature>
<evidence type="ECO:0000256" key="15">
    <source>
        <dbReference type="SAM" id="Phobius"/>
    </source>
</evidence>
<dbReference type="GO" id="GO:0005886">
    <property type="term" value="C:plasma membrane"/>
    <property type="evidence" value="ECO:0007669"/>
    <property type="project" value="UniProtKB-SubCell"/>
</dbReference>
<keyword evidence="7" id="KW-0547">Nucleotide-binding</keyword>
<comment type="subcellular location">
    <subcellularLocation>
        <location evidence="1">Cell inner membrane</location>
        <topology evidence="1">Multi-pass membrane protein</topology>
    </subcellularLocation>
</comment>
<feature type="transmembrane region" description="Helical" evidence="15">
    <location>
        <begin position="38"/>
        <end position="56"/>
    </location>
</feature>
<dbReference type="PANTHER" id="PTHR32309:SF32">
    <property type="entry name" value="TYROSINE-PROTEIN KINASE ETK-RELATED"/>
    <property type="match status" value="1"/>
</dbReference>
<dbReference type="NCBIfam" id="TIGR01007">
    <property type="entry name" value="eps_fam"/>
    <property type="match status" value="1"/>
</dbReference>
<accession>A0A1J0YYB9</accession>
<evidence type="ECO:0000259" key="17">
    <source>
        <dbReference type="Pfam" id="PF13614"/>
    </source>
</evidence>
<evidence type="ECO:0000259" key="16">
    <source>
        <dbReference type="Pfam" id="PF02706"/>
    </source>
</evidence>
<sequence length="743" mass="83913">MEKLYLILDVKLMSQTSKTEDPIDLKEIFFSLIAQWKLIVLCILISLVCALIYLRITPNTYSVDALVQVEDSKGAASAALLGELSKTVGIEQKSPADAEIQILSSRMVLSQVIHNLNLDITIKNHDDTFFNRLLNQDKQNIDYKKDAVTFSNKDSYFSIQQLQIPSYYLDKPLLLSFKDQRHFTFSYKDKVIFNGQLNSNNLVTAREGQWKVRINSTHAPSVEQQFTISKFALPTALQKFSSTYGVAEKGKQTGVIALNFQGTDKEHITEVLNNVLAVYHSQNIERRTLESKQTLDFLDKQLPDLKQQLEESERKFNQFREKYNTVDVSQEAELYLKQNIALETTKTELKQKQAELAAKYTNDHPLMAEINAQLAAVNKKSTELSDTLKRLPEVQRQYLQLYRDVKVNTELYTSLLNSYQQLKIAKAGEIGNVRIIDTAVEPINPIKPKKLIVLTLAIFIGGFIGILIALLRNMLRTGVKDSTQIENDLNLPVYATVPRSPIQETRMNILKKKKSIPILAVKSSDDIAIESLRSIRTAIHFALTTAKNNIIMIAGPSPEVGKSFISTNLATIFAQGNKRVLLIDADMRRGYMHKYFDVDVKPGLSELLSGQADLQKVLHKTQVTNLDVITRGKSPTNPSEMLSSTQFKDLLEKFQSQYDHIIIDTPPVLAVTDGIIISQYTGVNLIVARYAKSQMKELELTVNRFEQAGVKVNGFILNDIQRASAGYGYGYNYAYAYKAQKED</sequence>
<dbReference type="FunFam" id="3.40.50.300:FF:000527">
    <property type="entry name" value="Tyrosine-protein kinase etk"/>
    <property type="match status" value="1"/>
</dbReference>
<evidence type="ECO:0000256" key="7">
    <source>
        <dbReference type="ARBA" id="ARBA00022741"/>
    </source>
</evidence>
<dbReference type="InterPro" id="IPR027417">
    <property type="entry name" value="P-loop_NTPase"/>
</dbReference>
<keyword evidence="9" id="KW-0067">ATP-binding</keyword>
<keyword evidence="11 15" id="KW-0472">Membrane</keyword>
<comment type="catalytic activity">
    <reaction evidence="13">
        <text>L-tyrosyl-[protein] + ATP = O-phospho-L-tyrosyl-[protein] + ADP + H(+)</text>
        <dbReference type="Rhea" id="RHEA:10596"/>
        <dbReference type="Rhea" id="RHEA-COMP:10136"/>
        <dbReference type="Rhea" id="RHEA-COMP:20101"/>
        <dbReference type="ChEBI" id="CHEBI:15378"/>
        <dbReference type="ChEBI" id="CHEBI:30616"/>
        <dbReference type="ChEBI" id="CHEBI:46858"/>
        <dbReference type="ChEBI" id="CHEBI:61978"/>
        <dbReference type="ChEBI" id="CHEBI:456216"/>
    </reaction>
</comment>
<evidence type="ECO:0000259" key="18">
    <source>
        <dbReference type="Pfam" id="PF13807"/>
    </source>
</evidence>
<dbReference type="Pfam" id="PF13807">
    <property type="entry name" value="GNVR"/>
    <property type="match status" value="1"/>
</dbReference>
<keyword evidence="10 15" id="KW-1133">Transmembrane helix</keyword>
<dbReference type="InterPro" id="IPR050445">
    <property type="entry name" value="Bact_polysacc_biosynth/exp"/>
</dbReference>
<evidence type="ECO:0000256" key="9">
    <source>
        <dbReference type="ARBA" id="ARBA00022840"/>
    </source>
</evidence>
<evidence type="ECO:0000256" key="12">
    <source>
        <dbReference type="ARBA" id="ARBA00023137"/>
    </source>
</evidence>
<dbReference type="InterPro" id="IPR025669">
    <property type="entry name" value="AAA_dom"/>
</dbReference>
<evidence type="ECO:0000256" key="8">
    <source>
        <dbReference type="ARBA" id="ARBA00022777"/>
    </source>
</evidence>
<keyword evidence="4" id="KW-0997">Cell inner membrane</keyword>
<comment type="similarity">
    <text evidence="2">Belongs to the etk/wzc family.</text>
</comment>
<dbReference type="AlphaFoldDB" id="A0A1J0YYB9"/>
<feature type="domain" description="AAA" evidence="17">
    <location>
        <begin position="550"/>
        <end position="707"/>
    </location>
</feature>
<keyword evidence="6 15" id="KW-0812">Transmembrane</keyword>
<dbReference type="SUPFAM" id="SSF52540">
    <property type="entry name" value="P-loop containing nucleoside triphosphate hydrolases"/>
    <property type="match status" value="1"/>
</dbReference>
<evidence type="ECO:0000256" key="11">
    <source>
        <dbReference type="ARBA" id="ARBA00023136"/>
    </source>
</evidence>
<evidence type="ECO:0000256" key="5">
    <source>
        <dbReference type="ARBA" id="ARBA00022679"/>
    </source>
</evidence>
<evidence type="ECO:0000256" key="4">
    <source>
        <dbReference type="ARBA" id="ARBA00022519"/>
    </source>
</evidence>
<evidence type="ECO:0000256" key="3">
    <source>
        <dbReference type="ARBA" id="ARBA00022475"/>
    </source>
</evidence>
<keyword evidence="3" id="KW-1003">Cell membrane</keyword>
<dbReference type="InterPro" id="IPR005702">
    <property type="entry name" value="Wzc-like_C"/>
</dbReference>
<dbReference type="Gene3D" id="3.40.50.300">
    <property type="entry name" value="P-loop containing nucleotide triphosphate hydrolases"/>
    <property type="match status" value="1"/>
</dbReference>
<evidence type="ECO:0000256" key="14">
    <source>
        <dbReference type="SAM" id="Coils"/>
    </source>
</evidence>
<dbReference type="PANTHER" id="PTHR32309">
    <property type="entry name" value="TYROSINE-PROTEIN KINASE"/>
    <property type="match status" value="1"/>
</dbReference>
<keyword evidence="5" id="KW-0808">Transferase</keyword>
<proteinExistence type="inferred from homology"/>
<protein>
    <submittedName>
        <fullName evidence="19">Wzc</fullName>
    </submittedName>
</protein>
<evidence type="ECO:0000256" key="13">
    <source>
        <dbReference type="ARBA" id="ARBA00053015"/>
    </source>
</evidence>
<keyword evidence="8" id="KW-0418">Kinase</keyword>
<dbReference type="GO" id="GO:0005524">
    <property type="term" value="F:ATP binding"/>
    <property type="evidence" value="ECO:0007669"/>
    <property type="project" value="UniProtKB-KW"/>
</dbReference>
<dbReference type="Pfam" id="PF13614">
    <property type="entry name" value="AAA_31"/>
    <property type="match status" value="1"/>
</dbReference>
<evidence type="ECO:0000256" key="2">
    <source>
        <dbReference type="ARBA" id="ARBA00008883"/>
    </source>
</evidence>
<dbReference type="GO" id="GO:0004713">
    <property type="term" value="F:protein tyrosine kinase activity"/>
    <property type="evidence" value="ECO:0007669"/>
    <property type="project" value="UniProtKB-KW"/>
</dbReference>
<evidence type="ECO:0000313" key="19">
    <source>
        <dbReference type="EMBL" id="APE73813.1"/>
    </source>
</evidence>
<keyword evidence="12" id="KW-0829">Tyrosine-protein kinase</keyword>
<dbReference type="EMBL" id="KX756650">
    <property type="protein sequence ID" value="APE73813.1"/>
    <property type="molecule type" value="Genomic_DNA"/>
</dbReference>
<feature type="domain" description="Polysaccharide chain length determinant N-terminal" evidence="16">
    <location>
        <begin position="23"/>
        <end position="116"/>
    </location>
</feature>
<dbReference type="InterPro" id="IPR032807">
    <property type="entry name" value="GNVR"/>
</dbReference>
<evidence type="ECO:0000256" key="6">
    <source>
        <dbReference type="ARBA" id="ARBA00022692"/>
    </source>
</evidence>
<keyword evidence="14" id="KW-0175">Coiled coil</keyword>
<dbReference type="CDD" id="cd05387">
    <property type="entry name" value="BY-kinase"/>
    <property type="match status" value="1"/>
</dbReference>
<feature type="transmembrane region" description="Helical" evidence="15">
    <location>
        <begin position="451"/>
        <end position="471"/>
    </location>
</feature>
<gene>
    <name evidence="19" type="primary">wzc</name>
</gene>
<dbReference type="InterPro" id="IPR003856">
    <property type="entry name" value="LPS_length_determ_N"/>
</dbReference>
<evidence type="ECO:0000256" key="10">
    <source>
        <dbReference type="ARBA" id="ARBA00022989"/>
    </source>
</evidence>
<evidence type="ECO:0000256" key="1">
    <source>
        <dbReference type="ARBA" id="ARBA00004429"/>
    </source>
</evidence>
<organism evidence="19">
    <name type="scientific">Acinetobacter baumannii</name>
    <dbReference type="NCBI Taxonomy" id="470"/>
    <lineage>
        <taxon>Bacteria</taxon>
        <taxon>Pseudomonadati</taxon>
        <taxon>Pseudomonadota</taxon>
        <taxon>Gammaproteobacteria</taxon>
        <taxon>Moraxellales</taxon>
        <taxon>Moraxellaceae</taxon>
        <taxon>Acinetobacter</taxon>
        <taxon>Acinetobacter calcoaceticus/baumannii complex</taxon>
    </lineage>
</organism>
<dbReference type="GO" id="GO:0042802">
    <property type="term" value="F:identical protein binding"/>
    <property type="evidence" value="ECO:0007669"/>
    <property type="project" value="UniProtKB-ARBA"/>
</dbReference>
<dbReference type="Pfam" id="PF02706">
    <property type="entry name" value="Wzz"/>
    <property type="match status" value="1"/>
</dbReference>